<dbReference type="EMBL" id="BAABME010006314">
    <property type="protein sequence ID" value="GAA0168007.1"/>
    <property type="molecule type" value="Genomic_DNA"/>
</dbReference>
<reference evidence="8 9" key="1">
    <citation type="submission" date="2024-01" db="EMBL/GenBank/DDBJ databases">
        <title>The complete chloroplast genome sequence of Lithospermum erythrorhizon: insights into the phylogenetic relationship among Boraginaceae species and the maternal lineages of purple gromwells.</title>
        <authorList>
            <person name="Okada T."/>
            <person name="Watanabe K."/>
        </authorList>
    </citation>
    <scope>NUCLEOTIDE SEQUENCE [LARGE SCALE GENOMIC DNA]</scope>
</reference>
<keyword evidence="1" id="KW-0808">Transferase</keyword>
<dbReference type="AlphaFoldDB" id="A0AAV3QV65"/>
<evidence type="ECO:0000313" key="8">
    <source>
        <dbReference type="EMBL" id="GAA0168007.1"/>
    </source>
</evidence>
<dbReference type="InterPro" id="IPR041373">
    <property type="entry name" value="RT_RNaseH"/>
</dbReference>
<sequence>MEALRSYKDVQKLTGRLAALISECAVSSVLLREEQEVQKRMYYVSHVLHGSEDNYPLIDKFVLAVVISARKPTQRSRGGSPLGTSN</sequence>
<proteinExistence type="predicted"/>
<keyword evidence="5" id="KW-0378">Hydrolase</keyword>
<evidence type="ECO:0000259" key="7">
    <source>
        <dbReference type="Pfam" id="PF17917"/>
    </source>
</evidence>
<keyword evidence="4" id="KW-0255">Endonuclease</keyword>
<dbReference type="Proteomes" id="UP001454036">
    <property type="component" value="Unassembled WGS sequence"/>
</dbReference>
<evidence type="ECO:0000313" key="9">
    <source>
        <dbReference type="Proteomes" id="UP001454036"/>
    </source>
</evidence>
<accession>A0AAV3QV65</accession>
<keyword evidence="9" id="KW-1185">Reference proteome</keyword>
<evidence type="ECO:0000256" key="2">
    <source>
        <dbReference type="ARBA" id="ARBA00022695"/>
    </source>
</evidence>
<dbReference type="GO" id="GO:0003964">
    <property type="term" value="F:RNA-directed DNA polymerase activity"/>
    <property type="evidence" value="ECO:0007669"/>
    <property type="project" value="UniProtKB-KW"/>
</dbReference>
<evidence type="ECO:0000256" key="3">
    <source>
        <dbReference type="ARBA" id="ARBA00022722"/>
    </source>
</evidence>
<feature type="domain" description="Reverse transcriptase RNase H-like" evidence="7">
    <location>
        <begin position="21"/>
        <end position="71"/>
    </location>
</feature>
<evidence type="ECO:0000256" key="1">
    <source>
        <dbReference type="ARBA" id="ARBA00022679"/>
    </source>
</evidence>
<dbReference type="GO" id="GO:0016787">
    <property type="term" value="F:hydrolase activity"/>
    <property type="evidence" value="ECO:0007669"/>
    <property type="project" value="UniProtKB-KW"/>
</dbReference>
<name>A0AAV3QV65_LITER</name>
<dbReference type="GO" id="GO:0004519">
    <property type="term" value="F:endonuclease activity"/>
    <property type="evidence" value="ECO:0007669"/>
    <property type="project" value="UniProtKB-KW"/>
</dbReference>
<organism evidence="8 9">
    <name type="scientific">Lithospermum erythrorhizon</name>
    <name type="common">Purple gromwell</name>
    <name type="synonym">Lithospermum officinale var. erythrorhizon</name>
    <dbReference type="NCBI Taxonomy" id="34254"/>
    <lineage>
        <taxon>Eukaryota</taxon>
        <taxon>Viridiplantae</taxon>
        <taxon>Streptophyta</taxon>
        <taxon>Embryophyta</taxon>
        <taxon>Tracheophyta</taxon>
        <taxon>Spermatophyta</taxon>
        <taxon>Magnoliopsida</taxon>
        <taxon>eudicotyledons</taxon>
        <taxon>Gunneridae</taxon>
        <taxon>Pentapetalae</taxon>
        <taxon>asterids</taxon>
        <taxon>lamiids</taxon>
        <taxon>Boraginales</taxon>
        <taxon>Boraginaceae</taxon>
        <taxon>Boraginoideae</taxon>
        <taxon>Lithospermeae</taxon>
        <taxon>Lithospermum</taxon>
    </lineage>
</organism>
<dbReference type="Pfam" id="PF17917">
    <property type="entry name" value="RT_RNaseH"/>
    <property type="match status" value="1"/>
</dbReference>
<gene>
    <name evidence="8" type="ORF">LIER_22825</name>
</gene>
<keyword evidence="6" id="KW-0695">RNA-directed DNA polymerase</keyword>
<protein>
    <recommendedName>
        <fullName evidence="7">Reverse transcriptase RNase H-like domain-containing protein</fullName>
    </recommendedName>
</protein>
<keyword evidence="2" id="KW-0548">Nucleotidyltransferase</keyword>
<evidence type="ECO:0000256" key="5">
    <source>
        <dbReference type="ARBA" id="ARBA00022801"/>
    </source>
</evidence>
<keyword evidence="3" id="KW-0540">Nuclease</keyword>
<evidence type="ECO:0000256" key="6">
    <source>
        <dbReference type="ARBA" id="ARBA00022918"/>
    </source>
</evidence>
<evidence type="ECO:0000256" key="4">
    <source>
        <dbReference type="ARBA" id="ARBA00022759"/>
    </source>
</evidence>
<comment type="caution">
    <text evidence="8">The sequence shown here is derived from an EMBL/GenBank/DDBJ whole genome shotgun (WGS) entry which is preliminary data.</text>
</comment>